<name>A0A1R2BMR2_9CILI</name>
<feature type="region of interest" description="Disordered" evidence="1">
    <location>
        <begin position="137"/>
        <end position="170"/>
    </location>
</feature>
<evidence type="ECO:0000313" key="2">
    <source>
        <dbReference type="EMBL" id="OMJ77980.1"/>
    </source>
</evidence>
<dbReference type="AlphaFoldDB" id="A0A1R2BMR2"/>
<evidence type="ECO:0000313" key="3">
    <source>
        <dbReference type="Proteomes" id="UP000187209"/>
    </source>
</evidence>
<dbReference type="Proteomes" id="UP000187209">
    <property type="component" value="Unassembled WGS sequence"/>
</dbReference>
<proteinExistence type="predicted"/>
<keyword evidence="3" id="KW-1185">Reference proteome</keyword>
<evidence type="ECO:0000256" key="1">
    <source>
        <dbReference type="SAM" id="MobiDB-lite"/>
    </source>
</evidence>
<gene>
    <name evidence="2" type="ORF">SteCoe_22301</name>
</gene>
<comment type="caution">
    <text evidence="2">The sequence shown here is derived from an EMBL/GenBank/DDBJ whole genome shotgun (WGS) entry which is preliminary data.</text>
</comment>
<dbReference type="OrthoDB" id="319236at2759"/>
<dbReference type="EMBL" id="MPUH01000545">
    <property type="protein sequence ID" value="OMJ77980.1"/>
    <property type="molecule type" value="Genomic_DNA"/>
</dbReference>
<reference evidence="2 3" key="1">
    <citation type="submission" date="2016-11" db="EMBL/GenBank/DDBJ databases">
        <title>The macronuclear genome of Stentor coeruleus: a giant cell with tiny introns.</title>
        <authorList>
            <person name="Slabodnick M."/>
            <person name="Ruby J.G."/>
            <person name="Reiff S.B."/>
            <person name="Swart E.C."/>
            <person name="Gosai S."/>
            <person name="Prabakaran S."/>
            <person name="Witkowska E."/>
            <person name="Larue G.E."/>
            <person name="Fisher S."/>
            <person name="Freeman R.M."/>
            <person name="Gunawardena J."/>
            <person name="Chu W."/>
            <person name="Stover N.A."/>
            <person name="Gregory B.D."/>
            <person name="Nowacki M."/>
            <person name="Derisi J."/>
            <person name="Roy S.W."/>
            <person name="Marshall W.F."/>
            <person name="Sood P."/>
        </authorList>
    </citation>
    <scope>NUCLEOTIDE SEQUENCE [LARGE SCALE GENOMIC DNA]</scope>
    <source>
        <strain evidence="2">WM001</strain>
    </source>
</reference>
<organism evidence="2 3">
    <name type="scientific">Stentor coeruleus</name>
    <dbReference type="NCBI Taxonomy" id="5963"/>
    <lineage>
        <taxon>Eukaryota</taxon>
        <taxon>Sar</taxon>
        <taxon>Alveolata</taxon>
        <taxon>Ciliophora</taxon>
        <taxon>Postciliodesmatophora</taxon>
        <taxon>Heterotrichea</taxon>
        <taxon>Heterotrichida</taxon>
        <taxon>Stentoridae</taxon>
        <taxon>Stentor</taxon>
    </lineage>
</organism>
<protein>
    <submittedName>
        <fullName evidence="2">Uncharacterized protein</fullName>
    </submittedName>
</protein>
<accession>A0A1R2BMR2</accession>
<feature type="region of interest" description="Disordered" evidence="1">
    <location>
        <begin position="1"/>
        <end position="20"/>
    </location>
</feature>
<sequence length="170" mass="19297">MRPTELNFRSPKEKTPDPGYPVVTFDGRKLSFKPSNMKGNFSQGKRFMQYDVEAKKTGYRVGPGTYNNLAEEVGRSKSKGAPVYKEYHGGKDVSNNGYFYYGNHLVFEPAFVMKSRSTKNNIEIGVDASQLLTRPNTTSSFYKDHHSKRSSKSTRPVSAKSPYMTRVRNM</sequence>